<evidence type="ECO:0000256" key="2">
    <source>
        <dbReference type="PROSITE-ProRule" id="PRU00285"/>
    </source>
</evidence>
<dbReference type="InParanoid" id="A0A6P7F9Y3"/>
<evidence type="ECO:0000313" key="6">
    <source>
        <dbReference type="Proteomes" id="UP001652700"/>
    </source>
</evidence>
<dbReference type="InterPro" id="IPR002068">
    <property type="entry name" value="A-crystallin/Hsp20_dom"/>
</dbReference>
<dbReference type="PANTHER" id="PTHR45640">
    <property type="entry name" value="HEAT SHOCK PROTEIN HSP-12.2-RELATED"/>
    <property type="match status" value="1"/>
</dbReference>
<dbReference type="InterPro" id="IPR001436">
    <property type="entry name" value="Alpha-crystallin/sHSP_animal"/>
</dbReference>
<dbReference type="GO" id="GO:0009408">
    <property type="term" value="P:response to heat"/>
    <property type="evidence" value="ECO:0007669"/>
    <property type="project" value="TreeGrafter"/>
</dbReference>
<dbReference type="OrthoDB" id="1431247at2759"/>
<evidence type="ECO:0000313" key="7">
    <source>
        <dbReference type="RefSeq" id="XP_028132356.1"/>
    </source>
</evidence>
<accession>A0A6P7F9Y3</accession>
<evidence type="ECO:0000256" key="1">
    <source>
        <dbReference type="ARBA" id="ARBA00023016"/>
    </source>
</evidence>
<dbReference type="CDD" id="cd06526">
    <property type="entry name" value="metazoan_ACD"/>
    <property type="match status" value="1"/>
</dbReference>
<dbReference type="PANTHER" id="PTHR45640:SF13">
    <property type="entry name" value="HEAT SHOCK PROTEIN 22-RELATED"/>
    <property type="match status" value="1"/>
</dbReference>
<dbReference type="Gene3D" id="2.60.40.790">
    <property type="match status" value="1"/>
</dbReference>
<sequence length="171" mass="20250">MSLIPFDNWNPKPFLFDPNWDREFFMPLMLPPRNLMSFPENFGNFSTDLSDDVFYDKNRFQVNVYVQHFKPDEIQVKFADNTVTVEAEHEEKQDEHGQIYRHFVRKYTIPESYDVKQLQSKLSSDGVLTISAPKAGDELEYRTIPVIQTNKPVKQLKQKKEKKMPIEKSKM</sequence>
<reference evidence="5" key="2">
    <citation type="submission" date="2025-05" db="UniProtKB">
        <authorList>
            <consortium name="EnsemblMetazoa"/>
        </authorList>
    </citation>
    <scope>IDENTIFICATION</scope>
</reference>
<protein>
    <submittedName>
        <fullName evidence="7">Alpha-crystallin B chain-like</fullName>
    </submittedName>
</protein>
<dbReference type="SUPFAM" id="SSF49764">
    <property type="entry name" value="HSP20-like chaperones"/>
    <property type="match status" value="1"/>
</dbReference>
<name>A0A6P7F9Y3_DIAVI</name>
<dbReference type="KEGG" id="dvv:114327845"/>
<dbReference type="GO" id="GO:0051082">
    <property type="term" value="F:unfolded protein binding"/>
    <property type="evidence" value="ECO:0007669"/>
    <property type="project" value="TreeGrafter"/>
</dbReference>
<evidence type="ECO:0000259" key="4">
    <source>
        <dbReference type="PROSITE" id="PS01031"/>
    </source>
</evidence>
<organism evidence="7">
    <name type="scientific">Diabrotica virgifera virgifera</name>
    <name type="common">western corn rootworm</name>
    <dbReference type="NCBI Taxonomy" id="50390"/>
    <lineage>
        <taxon>Eukaryota</taxon>
        <taxon>Metazoa</taxon>
        <taxon>Ecdysozoa</taxon>
        <taxon>Arthropoda</taxon>
        <taxon>Hexapoda</taxon>
        <taxon>Insecta</taxon>
        <taxon>Pterygota</taxon>
        <taxon>Neoptera</taxon>
        <taxon>Endopterygota</taxon>
        <taxon>Coleoptera</taxon>
        <taxon>Polyphaga</taxon>
        <taxon>Cucujiformia</taxon>
        <taxon>Chrysomeloidea</taxon>
        <taxon>Chrysomelidae</taxon>
        <taxon>Galerucinae</taxon>
        <taxon>Diabroticina</taxon>
        <taxon>Diabroticites</taxon>
        <taxon>Diabrotica</taxon>
    </lineage>
</organism>
<dbReference type="AlphaFoldDB" id="A0A6P7F9Y3"/>
<dbReference type="GeneID" id="114327845"/>
<feature type="domain" description="SHSP" evidence="4">
    <location>
        <begin position="40"/>
        <end position="150"/>
    </location>
</feature>
<dbReference type="PRINTS" id="PR00299">
    <property type="entry name" value="ACRYSTALLIN"/>
</dbReference>
<dbReference type="Pfam" id="PF00011">
    <property type="entry name" value="HSP20"/>
    <property type="match status" value="1"/>
</dbReference>
<reference evidence="7" key="1">
    <citation type="submission" date="2025-04" db="UniProtKB">
        <authorList>
            <consortium name="RefSeq"/>
        </authorList>
    </citation>
    <scope>IDENTIFICATION</scope>
    <source>
        <tissue evidence="7">Whole insect</tissue>
    </source>
</reference>
<dbReference type="EnsemblMetazoa" id="XM_028276555.2">
    <property type="protein sequence ID" value="XP_028132356.1"/>
    <property type="gene ID" value="LOC114327845"/>
</dbReference>
<dbReference type="RefSeq" id="XP_028132356.1">
    <property type="nucleotide sequence ID" value="XM_028276555.1"/>
</dbReference>
<proteinExistence type="inferred from homology"/>
<keyword evidence="1" id="KW-0346">Stress response</keyword>
<dbReference type="Proteomes" id="UP001652700">
    <property type="component" value="Unplaced"/>
</dbReference>
<evidence type="ECO:0000313" key="5">
    <source>
        <dbReference type="EnsemblMetazoa" id="XP_028132356.1"/>
    </source>
</evidence>
<comment type="similarity">
    <text evidence="2 3">Belongs to the small heat shock protein (HSP20) family.</text>
</comment>
<keyword evidence="6" id="KW-1185">Reference proteome</keyword>
<dbReference type="GO" id="GO:0042026">
    <property type="term" value="P:protein refolding"/>
    <property type="evidence" value="ECO:0007669"/>
    <property type="project" value="TreeGrafter"/>
</dbReference>
<dbReference type="InterPro" id="IPR008978">
    <property type="entry name" value="HSP20-like_chaperone"/>
</dbReference>
<dbReference type="PROSITE" id="PS01031">
    <property type="entry name" value="SHSP"/>
    <property type="match status" value="1"/>
</dbReference>
<dbReference type="GO" id="GO:0005737">
    <property type="term" value="C:cytoplasm"/>
    <property type="evidence" value="ECO:0007669"/>
    <property type="project" value="TreeGrafter"/>
</dbReference>
<gene>
    <name evidence="7" type="primary">LOC114327845</name>
</gene>
<dbReference type="GO" id="GO:0005634">
    <property type="term" value="C:nucleus"/>
    <property type="evidence" value="ECO:0007669"/>
    <property type="project" value="TreeGrafter"/>
</dbReference>
<evidence type="ECO:0000256" key="3">
    <source>
        <dbReference type="RuleBase" id="RU003616"/>
    </source>
</evidence>